<name>A0AA49FKM0_9PROT</name>
<dbReference type="GO" id="GO:0140662">
    <property type="term" value="F:ATP-dependent protein folding chaperone"/>
    <property type="evidence" value="ECO:0007669"/>
    <property type="project" value="InterPro"/>
</dbReference>
<dbReference type="InterPro" id="IPR019805">
    <property type="entry name" value="Heat_shock_protein_90_CS"/>
</dbReference>
<dbReference type="InterPro" id="IPR036890">
    <property type="entry name" value="HATPase_C_sf"/>
</dbReference>
<keyword evidence="3 10" id="KW-0963">Cytoplasm</keyword>
<dbReference type="Pfam" id="PF00183">
    <property type="entry name" value="HSP90"/>
    <property type="match status" value="1"/>
</dbReference>
<feature type="region of interest" description="A; substrate-binding" evidence="10">
    <location>
        <begin position="1"/>
        <end position="344"/>
    </location>
</feature>
<feature type="domain" description="Histidine kinase/HSP90-like ATPase" evidence="13">
    <location>
        <begin position="31"/>
        <end position="188"/>
    </location>
</feature>
<organism evidence="14">
    <name type="scientific">Candidatus Nitricoxidivorans perseverans</name>
    <dbReference type="NCBI Taxonomy" id="2975601"/>
    <lineage>
        <taxon>Bacteria</taxon>
        <taxon>Pseudomonadati</taxon>
        <taxon>Pseudomonadota</taxon>
        <taxon>Betaproteobacteria</taxon>
        <taxon>Nitrosomonadales</taxon>
        <taxon>Sterolibacteriaceae</taxon>
        <taxon>Candidatus Nitricoxidivorans</taxon>
    </lineage>
</organism>
<dbReference type="PRINTS" id="PR00775">
    <property type="entry name" value="HEATSHOCK90"/>
</dbReference>
<evidence type="ECO:0000256" key="4">
    <source>
        <dbReference type="ARBA" id="ARBA00022741"/>
    </source>
</evidence>
<evidence type="ECO:0000256" key="3">
    <source>
        <dbReference type="ARBA" id="ARBA00022490"/>
    </source>
</evidence>
<dbReference type="InterPro" id="IPR020568">
    <property type="entry name" value="Ribosomal_Su5_D2-typ_SF"/>
</dbReference>
<dbReference type="Gene3D" id="1.20.120.790">
    <property type="entry name" value="Heat shock protein 90, C-terminal domain"/>
    <property type="match status" value="1"/>
</dbReference>
<evidence type="ECO:0000256" key="9">
    <source>
        <dbReference type="ARBA" id="ARBA00070675"/>
    </source>
</evidence>
<proteinExistence type="inferred from homology"/>
<dbReference type="SUPFAM" id="SSF55874">
    <property type="entry name" value="ATPase domain of HSP90 chaperone/DNA topoisomerase II/histidine kinase"/>
    <property type="match status" value="1"/>
</dbReference>
<dbReference type="AlphaFoldDB" id="A0AA49FKM0"/>
<dbReference type="FunFam" id="3.30.230.80:FF:000002">
    <property type="entry name" value="Molecular chaperone HtpG"/>
    <property type="match status" value="1"/>
</dbReference>
<evidence type="ECO:0000256" key="12">
    <source>
        <dbReference type="SAM" id="Coils"/>
    </source>
</evidence>
<dbReference type="KEGG" id="npv:OHM77_00265"/>
<keyword evidence="5 10" id="KW-0067">ATP-binding</keyword>
<evidence type="ECO:0000256" key="2">
    <source>
        <dbReference type="ARBA" id="ARBA00008239"/>
    </source>
</evidence>
<dbReference type="GO" id="GO:0005737">
    <property type="term" value="C:cytoplasm"/>
    <property type="evidence" value="ECO:0007669"/>
    <property type="project" value="UniProtKB-SubCell"/>
</dbReference>
<dbReference type="SUPFAM" id="SSF54211">
    <property type="entry name" value="Ribosomal protein S5 domain 2-like"/>
    <property type="match status" value="1"/>
</dbReference>
<dbReference type="HAMAP" id="MF_00505">
    <property type="entry name" value="HSP90"/>
    <property type="match status" value="1"/>
</dbReference>
<feature type="binding site" evidence="11">
    <location>
        <position position="42"/>
    </location>
    <ligand>
        <name>ATP</name>
        <dbReference type="ChEBI" id="CHEBI:30616"/>
    </ligand>
</feature>
<feature type="binding site" evidence="11">
    <location>
        <position position="38"/>
    </location>
    <ligand>
        <name>ATP</name>
        <dbReference type="ChEBI" id="CHEBI:30616"/>
    </ligand>
</feature>
<evidence type="ECO:0000256" key="11">
    <source>
        <dbReference type="PIRSR" id="PIRSR002583-1"/>
    </source>
</evidence>
<feature type="binding site" evidence="11">
    <location>
        <begin position="104"/>
        <end position="105"/>
    </location>
    <ligand>
        <name>ATP</name>
        <dbReference type="ChEBI" id="CHEBI:30616"/>
    </ligand>
</feature>
<dbReference type="CDD" id="cd16927">
    <property type="entry name" value="HATPase_Hsp90-like"/>
    <property type="match status" value="1"/>
</dbReference>
<evidence type="ECO:0000259" key="13">
    <source>
        <dbReference type="SMART" id="SM00387"/>
    </source>
</evidence>
<comment type="subunit">
    <text evidence="10">Homodimer.</text>
</comment>
<dbReference type="PROSITE" id="PS00298">
    <property type="entry name" value="HSP90"/>
    <property type="match status" value="1"/>
</dbReference>
<keyword evidence="4 10" id="KW-0547">Nucleotide-binding</keyword>
<comment type="caution">
    <text evidence="10">Lacks conserved residue(s) required for the propagation of feature annotation.</text>
</comment>
<comment type="subcellular location">
    <subcellularLocation>
        <location evidence="1 10">Cytoplasm</location>
    </subcellularLocation>
</comment>
<feature type="binding site" evidence="11">
    <location>
        <position position="103"/>
    </location>
    <ligand>
        <name>ATP</name>
        <dbReference type="ChEBI" id="CHEBI:30616"/>
    </ligand>
</feature>
<protein>
    <recommendedName>
        <fullName evidence="9 10">Chaperone protein HtpG</fullName>
    </recommendedName>
    <alternativeName>
        <fullName evidence="10">Heat shock protein HtpG</fullName>
    </alternativeName>
    <alternativeName>
        <fullName evidence="10">High temperature protein G</fullName>
    </alternativeName>
</protein>
<dbReference type="SMART" id="SM00387">
    <property type="entry name" value="HATPase_c"/>
    <property type="match status" value="1"/>
</dbReference>
<evidence type="ECO:0000256" key="1">
    <source>
        <dbReference type="ARBA" id="ARBA00004496"/>
    </source>
</evidence>
<dbReference type="PIRSF" id="PIRSF002583">
    <property type="entry name" value="Hsp90"/>
    <property type="match status" value="1"/>
</dbReference>
<feature type="binding site" evidence="11">
    <location>
        <position position="89"/>
    </location>
    <ligand>
        <name>ATP</name>
        <dbReference type="ChEBI" id="CHEBI:30616"/>
    </ligand>
</feature>
<evidence type="ECO:0000256" key="5">
    <source>
        <dbReference type="ARBA" id="ARBA00022840"/>
    </source>
</evidence>
<dbReference type="Gene3D" id="3.30.565.10">
    <property type="entry name" value="Histidine kinase-like ATPase, C-terminal domain"/>
    <property type="match status" value="1"/>
</dbReference>
<feature type="binding site" evidence="11">
    <location>
        <begin position="126"/>
        <end position="131"/>
    </location>
    <ligand>
        <name>ATP</name>
        <dbReference type="ChEBI" id="CHEBI:30616"/>
    </ligand>
</feature>
<evidence type="ECO:0000256" key="6">
    <source>
        <dbReference type="ARBA" id="ARBA00023016"/>
    </source>
</evidence>
<feature type="coiled-coil region" evidence="12">
    <location>
        <begin position="491"/>
        <end position="518"/>
    </location>
</feature>
<evidence type="ECO:0000313" key="14">
    <source>
        <dbReference type="EMBL" id="WIM05754.1"/>
    </source>
</evidence>
<feature type="binding site" evidence="11">
    <location>
        <position position="84"/>
    </location>
    <ligand>
        <name>ATP</name>
        <dbReference type="ChEBI" id="CHEBI:30616"/>
    </ligand>
</feature>
<dbReference type="InterPro" id="IPR020575">
    <property type="entry name" value="Hsp90_N"/>
</dbReference>
<evidence type="ECO:0000256" key="8">
    <source>
        <dbReference type="ARBA" id="ARBA00058590"/>
    </source>
</evidence>
<dbReference type="InterPro" id="IPR003594">
    <property type="entry name" value="HATPase_dom"/>
</dbReference>
<dbReference type="Proteomes" id="UP001234916">
    <property type="component" value="Chromosome"/>
</dbReference>
<feature type="region of interest" description="C" evidence="10">
    <location>
        <begin position="562"/>
        <end position="637"/>
    </location>
</feature>
<gene>
    <name evidence="10 14" type="primary">htpG</name>
    <name evidence="14" type="ORF">OHM77_00265</name>
</gene>
<keyword evidence="6 10" id="KW-0346">Stress response</keyword>
<evidence type="ECO:0000256" key="7">
    <source>
        <dbReference type="ARBA" id="ARBA00023186"/>
    </source>
</evidence>
<dbReference type="Pfam" id="PF13589">
    <property type="entry name" value="HATPase_c_3"/>
    <property type="match status" value="1"/>
</dbReference>
<dbReference type="InterPro" id="IPR001404">
    <property type="entry name" value="Hsp90_fam"/>
</dbReference>
<dbReference type="SUPFAM" id="SSF110942">
    <property type="entry name" value="HSP90 C-terminal domain"/>
    <property type="match status" value="1"/>
</dbReference>
<feature type="binding site" evidence="11">
    <location>
        <position position="344"/>
    </location>
    <ligand>
        <name>ATP</name>
        <dbReference type="ChEBI" id="CHEBI:30616"/>
    </ligand>
</feature>
<dbReference type="InterPro" id="IPR037196">
    <property type="entry name" value="HSP90_C"/>
</dbReference>
<comment type="function">
    <text evidence="8 10">Molecular chaperone. Has ATPase activity.</text>
</comment>
<dbReference type="GO" id="GO:0005524">
    <property type="term" value="F:ATP binding"/>
    <property type="evidence" value="ECO:0007669"/>
    <property type="project" value="UniProtKB-UniRule"/>
</dbReference>
<dbReference type="NCBIfam" id="NF003555">
    <property type="entry name" value="PRK05218.1"/>
    <property type="match status" value="1"/>
</dbReference>
<evidence type="ECO:0000256" key="10">
    <source>
        <dbReference type="HAMAP-Rule" id="MF_00505"/>
    </source>
</evidence>
<keyword evidence="12" id="KW-0175">Coiled coil</keyword>
<dbReference type="Gene3D" id="3.40.50.11260">
    <property type="match status" value="1"/>
</dbReference>
<sequence>MTTTAAARETMGFQAEVKQLLHLMIHSLYSNREIFLRELVSNASDACDKLRFESLHNAALLEGGGDFAIRIGFDKASRTLTIADNGVGMSREEVINHLGTIAKSGTREFFSRLTGDQQKDAHLIGQFGVGFYSSFIVADKVTVETRRAGLAADQGVRWESDGSGEFTVEMVERAGRGTEITLHLKEGQDDLLSGWKLRQIIRKYSDHIVQPILMKKEEWDKDKGENVATGEDETVNKASALWARARNEITEDEYREFYKHVSHDFEEPLTWTHARVEGKQEYTQLLYIPAHAPFDLWDRNARHGVKLYVRRVFIMDDAEQLMPMYLRFVRGVVDSADLPLNVSREILQESKDIEAIRNGCARRVLSMLEDLSANDADKFSKFWGEFGRALKEGVGEDFANKEKIAKLLRFASTHADTPDETVSLTDYLGRMKPEQDKIYYVTAETFNAAKNSPHLEIFRKKGIEVLLLSDRVDEWVVSHLTEFDGKPLVSVAKGDLDLGKLEDEAEKQEQEKDAGEFRELTDRIARSLGERVREVRVTHRLTDSPACLVAGEHDVSGNLARILKAAGQKAPDSRPILEINPKHPVVLRLKTEDKKFDDWAAVLFDQSLLAEGGQLDDPASFVRRVNDLMLAMSLGGA</sequence>
<dbReference type="FunFam" id="3.30.565.10:FF:000009">
    <property type="entry name" value="Molecular chaperone HtpG"/>
    <property type="match status" value="1"/>
</dbReference>
<dbReference type="GO" id="GO:0051082">
    <property type="term" value="F:unfolded protein binding"/>
    <property type="evidence" value="ECO:0007669"/>
    <property type="project" value="UniProtKB-UniRule"/>
</dbReference>
<comment type="similarity">
    <text evidence="2 10">Belongs to the heat shock protein 90 family.</text>
</comment>
<accession>A0AA49FKM0</accession>
<dbReference type="EMBL" id="CP107246">
    <property type="protein sequence ID" value="WIM05754.1"/>
    <property type="molecule type" value="Genomic_DNA"/>
</dbReference>
<keyword evidence="7 10" id="KW-0143">Chaperone</keyword>
<feature type="binding site" evidence="11">
    <location>
        <position position="178"/>
    </location>
    <ligand>
        <name>ATP</name>
        <dbReference type="ChEBI" id="CHEBI:30616"/>
    </ligand>
</feature>
<dbReference type="PANTHER" id="PTHR11528">
    <property type="entry name" value="HEAT SHOCK PROTEIN 90 FAMILY MEMBER"/>
    <property type="match status" value="1"/>
</dbReference>
<reference evidence="14" key="1">
    <citation type="journal article" date="2023" name="Nat. Microbiol.">
        <title>Enrichment and characterization of a nitric oxide-reducing microbial community in a continuous bioreactor.</title>
        <authorList>
            <person name="Garrido-Amador P."/>
            <person name="Stortenbeker N."/>
            <person name="Wessels H.J.C.T."/>
            <person name="Speth D.R."/>
            <person name="Garcia-Heredia I."/>
            <person name="Kartal B."/>
        </authorList>
    </citation>
    <scope>NUCLEOTIDE SEQUENCE</scope>
    <source>
        <strain evidence="14">MAG1</strain>
    </source>
</reference>
<dbReference type="Gene3D" id="3.30.230.80">
    <property type="match status" value="1"/>
</dbReference>
<dbReference type="GO" id="GO:0016887">
    <property type="term" value="F:ATP hydrolysis activity"/>
    <property type="evidence" value="ECO:0007669"/>
    <property type="project" value="InterPro"/>
</dbReference>